<evidence type="ECO:0000313" key="2">
    <source>
        <dbReference type="EMBL" id="GEU57361.1"/>
    </source>
</evidence>
<comment type="caution">
    <text evidence="2">The sequence shown here is derived from an EMBL/GenBank/DDBJ whole genome shotgun (WGS) entry which is preliminary data.</text>
</comment>
<sequence length="215" mass="24695">MLPTGDGSDCEAYDSECVGECCGEFGGVPRKRCRGSIIGVDREEIDFGSFAVRTTVVENMASGFQIVRMKAFGFAGIEKNGQGIEKNGRGIEKNDRGIEMNGQMTVLRFLLDKCDAFYWFDGELQAAWYKHVMYEMYLSMNGDQRDVFVEEINIHELEILAQERLAYVEAEFENYKARMVLQLKREQSKYAVWRRISGFMMFLLALMLVLFFIVI</sequence>
<proteinExistence type="predicted"/>
<name>A0A6L2L6A3_TANCI</name>
<dbReference type="EMBL" id="BKCJ010003817">
    <property type="protein sequence ID" value="GEU57361.1"/>
    <property type="molecule type" value="Genomic_DNA"/>
</dbReference>
<gene>
    <name evidence="2" type="ORF">Tci_029339</name>
</gene>
<keyword evidence="1" id="KW-0472">Membrane</keyword>
<feature type="transmembrane region" description="Helical" evidence="1">
    <location>
        <begin position="192"/>
        <end position="214"/>
    </location>
</feature>
<keyword evidence="1" id="KW-1133">Transmembrane helix</keyword>
<keyword evidence="1" id="KW-0812">Transmembrane</keyword>
<dbReference type="AlphaFoldDB" id="A0A6L2L6A3"/>
<evidence type="ECO:0000256" key="1">
    <source>
        <dbReference type="SAM" id="Phobius"/>
    </source>
</evidence>
<reference evidence="2" key="1">
    <citation type="journal article" date="2019" name="Sci. Rep.">
        <title>Draft genome of Tanacetum cinerariifolium, the natural source of mosquito coil.</title>
        <authorList>
            <person name="Yamashiro T."/>
            <person name="Shiraishi A."/>
            <person name="Satake H."/>
            <person name="Nakayama K."/>
        </authorList>
    </citation>
    <scope>NUCLEOTIDE SEQUENCE</scope>
</reference>
<organism evidence="2">
    <name type="scientific">Tanacetum cinerariifolium</name>
    <name type="common">Dalmatian daisy</name>
    <name type="synonym">Chrysanthemum cinerariifolium</name>
    <dbReference type="NCBI Taxonomy" id="118510"/>
    <lineage>
        <taxon>Eukaryota</taxon>
        <taxon>Viridiplantae</taxon>
        <taxon>Streptophyta</taxon>
        <taxon>Embryophyta</taxon>
        <taxon>Tracheophyta</taxon>
        <taxon>Spermatophyta</taxon>
        <taxon>Magnoliopsida</taxon>
        <taxon>eudicotyledons</taxon>
        <taxon>Gunneridae</taxon>
        <taxon>Pentapetalae</taxon>
        <taxon>asterids</taxon>
        <taxon>campanulids</taxon>
        <taxon>Asterales</taxon>
        <taxon>Asteraceae</taxon>
        <taxon>Asteroideae</taxon>
        <taxon>Anthemideae</taxon>
        <taxon>Anthemidinae</taxon>
        <taxon>Tanacetum</taxon>
    </lineage>
</organism>
<accession>A0A6L2L6A3</accession>
<protein>
    <submittedName>
        <fullName evidence="2">Uncharacterized protein</fullName>
    </submittedName>
</protein>